<reference evidence="1" key="1">
    <citation type="journal article" date="2008" name="Proc. Natl. Acad. Sci. U.S.A.">
        <title>Whole-genome comparison of disease and carriage strains provides insights into virulence evolution in Neisseria meningitidis.</title>
        <authorList>
            <person name="Schoen C."/>
            <person name="Blom J."/>
            <person name="Claus H."/>
            <person name="Schramm-Glueck A."/>
            <person name="Brandt P."/>
            <person name="Mueller T."/>
            <person name="Goesmann A."/>
            <person name="Joseph B."/>
            <person name="Konietzny S."/>
            <person name="Kurzai O."/>
            <person name="Schmitt C."/>
            <person name="Friedrich T."/>
            <person name="Linke B."/>
            <person name="Vogel U."/>
            <person name="Frosch M."/>
        </authorList>
    </citation>
    <scope>NUCLEOTIDE SEQUENCE</scope>
    <source>
        <strain evidence="1">Alpha275</strain>
    </source>
</reference>
<dbReference type="AlphaFoldDB" id="C6SJM3"/>
<dbReference type="EMBL" id="AM889138">
    <property type="protein sequence ID" value="CBA07288.1"/>
    <property type="molecule type" value="Genomic_DNA"/>
</dbReference>
<protein>
    <submittedName>
        <fullName evidence="1">Uncharacterized protein</fullName>
    </submittedName>
</protein>
<organism evidence="1">
    <name type="scientific">Neisseria meningitidis alpha275</name>
    <dbReference type="NCBI Taxonomy" id="295996"/>
    <lineage>
        <taxon>Bacteria</taxon>
        <taxon>Pseudomonadati</taxon>
        <taxon>Pseudomonadota</taxon>
        <taxon>Betaproteobacteria</taxon>
        <taxon>Neisseriales</taxon>
        <taxon>Neisseriaceae</taxon>
        <taxon>Neisseria</taxon>
    </lineage>
</organism>
<accession>C6SJM3</accession>
<sequence>MMIKMPSESLNEDFQTAFSQIGDYKSHQFNFYGFI</sequence>
<gene>
    <name evidence="1" type="ORF">NMW_1143</name>
</gene>
<name>C6SJM3_NEIME</name>
<proteinExistence type="predicted"/>
<evidence type="ECO:0000313" key="1">
    <source>
        <dbReference type="EMBL" id="CBA07288.1"/>
    </source>
</evidence>